<comment type="caution">
    <text evidence="7">The sequence shown here is derived from an EMBL/GenBank/DDBJ whole genome shotgun (WGS) entry which is preliminary data.</text>
</comment>
<organism evidence="7">
    <name type="scientific">Mycobacterium xenopi 4042</name>
    <dbReference type="NCBI Taxonomy" id="1299334"/>
    <lineage>
        <taxon>Bacteria</taxon>
        <taxon>Bacillati</taxon>
        <taxon>Actinomycetota</taxon>
        <taxon>Actinomycetes</taxon>
        <taxon>Mycobacteriales</taxon>
        <taxon>Mycobacteriaceae</taxon>
        <taxon>Mycobacterium</taxon>
    </lineage>
</organism>
<dbReference type="InterPro" id="IPR005940">
    <property type="entry name" value="Anthranilate_Pribosyl_Tfrase"/>
</dbReference>
<feature type="region of interest" description="Disordered" evidence="5">
    <location>
        <begin position="1"/>
        <end position="24"/>
    </location>
</feature>
<keyword evidence="1 7" id="KW-0328">Glycosyltransferase</keyword>
<dbReference type="AlphaFoldDB" id="X7ZXD3"/>
<keyword evidence="4" id="KW-0057">Aromatic amino acid biosynthesis</keyword>
<dbReference type="PATRIC" id="fig|1299334.3.peg.6847"/>
<dbReference type="EC" id="2.4.2.18" evidence="7"/>
<keyword evidence="2 7" id="KW-0808">Transferase</keyword>
<dbReference type="GO" id="GO:0004048">
    <property type="term" value="F:anthranilate phosphoribosyltransferase activity"/>
    <property type="evidence" value="ECO:0007669"/>
    <property type="project" value="UniProtKB-EC"/>
</dbReference>
<dbReference type="InterPro" id="IPR000312">
    <property type="entry name" value="Glycosyl_Trfase_fam3"/>
</dbReference>
<evidence type="ECO:0000256" key="2">
    <source>
        <dbReference type="ARBA" id="ARBA00022679"/>
    </source>
</evidence>
<keyword evidence="3" id="KW-0822">Tryptophan biosynthesis</keyword>
<dbReference type="InterPro" id="IPR035902">
    <property type="entry name" value="Nuc_phospho_transferase"/>
</dbReference>
<evidence type="ECO:0000256" key="1">
    <source>
        <dbReference type="ARBA" id="ARBA00022676"/>
    </source>
</evidence>
<name>X7ZXD3_MYCXE</name>
<evidence type="ECO:0000256" key="3">
    <source>
        <dbReference type="ARBA" id="ARBA00022822"/>
    </source>
</evidence>
<dbReference type="Pfam" id="PF00591">
    <property type="entry name" value="Glycos_transf_3"/>
    <property type="match status" value="1"/>
</dbReference>
<evidence type="ECO:0000256" key="5">
    <source>
        <dbReference type="SAM" id="MobiDB-lite"/>
    </source>
</evidence>
<evidence type="ECO:0000256" key="4">
    <source>
        <dbReference type="ARBA" id="ARBA00023141"/>
    </source>
</evidence>
<dbReference type="GO" id="GO:0005829">
    <property type="term" value="C:cytosol"/>
    <property type="evidence" value="ECO:0007669"/>
    <property type="project" value="TreeGrafter"/>
</dbReference>
<dbReference type="SUPFAM" id="SSF52418">
    <property type="entry name" value="Nucleoside phosphorylase/phosphoribosyltransferase catalytic domain"/>
    <property type="match status" value="1"/>
</dbReference>
<keyword evidence="3" id="KW-0028">Amino-acid biosynthesis</keyword>
<sequence length="152" mass="16297">MTGAATPRRSRLSGGADDEAADPAEVGELADVMLRHARRLPPVSAPTRSTWSVPAVTGSAPSTCRRWRRSWWRRRRAGGQTRQPAASSLAGGADTLEALGVRIDLGPDEVARSVADVGIGFCFAPTFHPSYRYASAVRREVGVPTVFNLLGR</sequence>
<dbReference type="Gene3D" id="3.40.1030.10">
    <property type="entry name" value="Nucleoside phosphorylase/phosphoribosyltransferase catalytic domain"/>
    <property type="match status" value="1"/>
</dbReference>
<dbReference type="GO" id="GO:0000162">
    <property type="term" value="P:L-tryptophan biosynthetic process"/>
    <property type="evidence" value="ECO:0007669"/>
    <property type="project" value="UniProtKB-KW"/>
</dbReference>
<evidence type="ECO:0000313" key="7">
    <source>
        <dbReference type="EMBL" id="EUA23924.1"/>
    </source>
</evidence>
<accession>X7ZXD3</accession>
<dbReference type="PANTHER" id="PTHR43285:SF2">
    <property type="entry name" value="ANTHRANILATE PHOSPHORIBOSYLTRANSFERASE"/>
    <property type="match status" value="1"/>
</dbReference>
<reference evidence="7" key="1">
    <citation type="submission" date="2014-01" db="EMBL/GenBank/DDBJ databases">
        <authorList>
            <person name="Brown-Elliot B."/>
            <person name="Wallace R."/>
            <person name="Lenaerts A."/>
            <person name="Ordway D."/>
            <person name="DeGroote M.A."/>
            <person name="Parker T."/>
            <person name="Sizemore C."/>
            <person name="Tallon L.J."/>
            <person name="Sadzewicz L.K."/>
            <person name="Sengamalay N."/>
            <person name="Fraser C.M."/>
            <person name="Hine E."/>
            <person name="Shefchek K.A."/>
            <person name="Das S.P."/>
            <person name="Tettelin H."/>
        </authorList>
    </citation>
    <scope>NUCLEOTIDE SEQUENCE [LARGE SCALE GENOMIC DNA]</scope>
    <source>
        <strain evidence="7">4042</strain>
    </source>
</reference>
<gene>
    <name evidence="7" type="ORF">I553_3412</name>
</gene>
<dbReference type="EMBL" id="JAOB01000068">
    <property type="protein sequence ID" value="EUA23924.1"/>
    <property type="molecule type" value="Genomic_DNA"/>
</dbReference>
<protein>
    <submittedName>
        <fullName evidence="7">Anthranilate phosphoribosyltransferase</fullName>
        <ecNumber evidence="7">2.4.2.18</ecNumber>
    </submittedName>
</protein>
<dbReference type="PANTHER" id="PTHR43285">
    <property type="entry name" value="ANTHRANILATE PHOSPHORIBOSYLTRANSFERASE"/>
    <property type="match status" value="1"/>
</dbReference>
<proteinExistence type="predicted"/>
<evidence type="ECO:0000259" key="6">
    <source>
        <dbReference type="Pfam" id="PF00591"/>
    </source>
</evidence>
<feature type="domain" description="Glycosyl transferase family 3" evidence="6">
    <location>
        <begin position="85"/>
        <end position="151"/>
    </location>
</feature>